<evidence type="ECO:0000256" key="1">
    <source>
        <dbReference type="SAM" id="MobiDB-lite"/>
    </source>
</evidence>
<dbReference type="Proteomes" id="UP001459277">
    <property type="component" value="Unassembled WGS sequence"/>
</dbReference>
<comment type="caution">
    <text evidence="2">The sequence shown here is derived from an EMBL/GenBank/DDBJ whole genome shotgun (WGS) entry which is preliminary data.</text>
</comment>
<evidence type="ECO:0000313" key="3">
    <source>
        <dbReference type="Proteomes" id="UP001459277"/>
    </source>
</evidence>
<dbReference type="EMBL" id="JAZDWU010000007">
    <property type="protein sequence ID" value="KAK9996511.1"/>
    <property type="molecule type" value="Genomic_DNA"/>
</dbReference>
<organism evidence="2 3">
    <name type="scientific">Lithocarpus litseifolius</name>
    <dbReference type="NCBI Taxonomy" id="425828"/>
    <lineage>
        <taxon>Eukaryota</taxon>
        <taxon>Viridiplantae</taxon>
        <taxon>Streptophyta</taxon>
        <taxon>Embryophyta</taxon>
        <taxon>Tracheophyta</taxon>
        <taxon>Spermatophyta</taxon>
        <taxon>Magnoliopsida</taxon>
        <taxon>eudicotyledons</taxon>
        <taxon>Gunneridae</taxon>
        <taxon>Pentapetalae</taxon>
        <taxon>rosids</taxon>
        <taxon>fabids</taxon>
        <taxon>Fagales</taxon>
        <taxon>Fagaceae</taxon>
        <taxon>Lithocarpus</taxon>
    </lineage>
</organism>
<accession>A0AAW2CE37</accession>
<feature type="region of interest" description="Disordered" evidence="1">
    <location>
        <begin position="113"/>
        <end position="148"/>
    </location>
</feature>
<dbReference type="AlphaFoldDB" id="A0AAW2CE37"/>
<sequence length="166" mass="18868">MNIYMKRALLLMRSSVTTFYANKPNHFPFSLVASTLSRLRLYSSNGNGSNLTHTQKPNSSVDAEDISNPELKKLIDKFYAGDAEAIPSIFEAILKRKLAGKYEEADKELMEEIVGKTQESSDDIDDEESSDEEFESDLDELSETDEYIDELHNAKEIAMKRMARDE</sequence>
<feature type="region of interest" description="Disordered" evidence="1">
    <location>
        <begin position="46"/>
        <end position="65"/>
    </location>
</feature>
<feature type="compositionally biased region" description="Acidic residues" evidence="1">
    <location>
        <begin position="120"/>
        <end position="148"/>
    </location>
</feature>
<proteinExistence type="predicted"/>
<protein>
    <submittedName>
        <fullName evidence="2">Uncharacterized protein</fullName>
    </submittedName>
</protein>
<keyword evidence="3" id="KW-1185">Reference proteome</keyword>
<evidence type="ECO:0000313" key="2">
    <source>
        <dbReference type="EMBL" id="KAK9996511.1"/>
    </source>
</evidence>
<name>A0AAW2CE37_9ROSI</name>
<feature type="compositionally biased region" description="Polar residues" evidence="1">
    <location>
        <begin position="46"/>
        <end position="61"/>
    </location>
</feature>
<reference evidence="2 3" key="1">
    <citation type="submission" date="2024-01" db="EMBL/GenBank/DDBJ databases">
        <title>A telomere-to-telomere, gap-free genome of sweet tea (Lithocarpus litseifolius).</title>
        <authorList>
            <person name="Zhou J."/>
        </authorList>
    </citation>
    <scope>NUCLEOTIDE SEQUENCE [LARGE SCALE GENOMIC DNA]</scope>
    <source>
        <strain evidence="2">Zhou-2022a</strain>
        <tissue evidence="2">Leaf</tissue>
    </source>
</reference>
<gene>
    <name evidence="2" type="ORF">SO802_021197</name>
</gene>